<dbReference type="PROSITE" id="PS50853">
    <property type="entry name" value="FN3"/>
    <property type="match status" value="1"/>
</dbReference>
<dbReference type="CDD" id="cd00063">
    <property type="entry name" value="FN3"/>
    <property type="match status" value="1"/>
</dbReference>
<dbReference type="Proteomes" id="UP000694557">
    <property type="component" value="Unassembled WGS sequence"/>
</dbReference>
<feature type="domain" description="Ig-like" evidence="3">
    <location>
        <begin position="97"/>
        <end position="188"/>
    </location>
</feature>
<dbReference type="FunFam" id="2.60.40.10:FF:000034">
    <property type="entry name" value="Titin isoform A"/>
    <property type="match status" value="1"/>
</dbReference>
<keyword evidence="1" id="KW-0677">Repeat</keyword>
<sequence length="197" mass="21794">MFDPPGPPGQPTCSDITENAVTIEWTLPEFDGGSPVSGYVVERREMTGKWIRVNKTPVLDLRYRASGLFENNSYEFRIFAENVAGVSEPSPDILVPPELTVDVACRDLLTVRVGQSINLVTRVKGRPDPDITWSKDAKILGIDRRTEMNNNFPLVELVISDAVRQDYGKYAILAKNSSGQAQATIIVNVPSNKSEGW</sequence>
<dbReference type="Ensembl" id="ENSOKIT00005046103.1">
    <property type="protein sequence ID" value="ENSOKIP00005043762.1"/>
    <property type="gene ID" value="ENSOKIG00005018436.1"/>
</dbReference>
<evidence type="ECO:0000259" key="4">
    <source>
        <dbReference type="PROSITE" id="PS50853"/>
    </source>
</evidence>
<proteinExistence type="predicted"/>
<dbReference type="InterPro" id="IPR003599">
    <property type="entry name" value="Ig_sub"/>
</dbReference>
<dbReference type="PROSITE" id="PS50835">
    <property type="entry name" value="IG_LIKE"/>
    <property type="match status" value="1"/>
</dbReference>
<dbReference type="PANTHER" id="PTHR14340:SF9">
    <property type="entry name" value="FIBRONECTIN TYPE-III DOMAIN-CONTAINING PROTEIN"/>
    <property type="match status" value="1"/>
</dbReference>
<dbReference type="InterPro" id="IPR036116">
    <property type="entry name" value="FN3_sf"/>
</dbReference>
<dbReference type="PRINTS" id="PR00014">
    <property type="entry name" value="FNTYPEIII"/>
</dbReference>
<protein>
    <recommendedName>
        <fullName evidence="7">Titin</fullName>
    </recommendedName>
</protein>
<dbReference type="AlphaFoldDB" id="A0A8C7GMC2"/>
<evidence type="ECO:0000259" key="3">
    <source>
        <dbReference type="PROSITE" id="PS50835"/>
    </source>
</evidence>
<dbReference type="InterPro" id="IPR007110">
    <property type="entry name" value="Ig-like_dom"/>
</dbReference>
<evidence type="ECO:0000313" key="5">
    <source>
        <dbReference type="Ensembl" id="ENSOKIP00005043762.1"/>
    </source>
</evidence>
<evidence type="ECO:0000256" key="2">
    <source>
        <dbReference type="ARBA" id="ARBA00023319"/>
    </source>
</evidence>
<dbReference type="InterPro" id="IPR013783">
    <property type="entry name" value="Ig-like_fold"/>
</dbReference>
<dbReference type="PANTHER" id="PTHR14340">
    <property type="entry name" value="MICROFIBRIL-ASSOCIATED GLYCOPROTEIN 3"/>
    <property type="match status" value="1"/>
</dbReference>
<reference evidence="5" key="1">
    <citation type="submission" date="2025-08" db="UniProtKB">
        <authorList>
            <consortium name="Ensembl"/>
        </authorList>
    </citation>
    <scope>IDENTIFICATION</scope>
</reference>
<reference evidence="5" key="2">
    <citation type="submission" date="2025-09" db="UniProtKB">
        <authorList>
            <consortium name="Ensembl"/>
        </authorList>
    </citation>
    <scope>IDENTIFICATION</scope>
</reference>
<keyword evidence="2" id="KW-0393">Immunoglobulin domain</keyword>
<dbReference type="SMART" id="SM00408">
    <property type="entry name" value="IGc2"/>
    <property type="match status" value="1"/>
</dbReference>
<dbReference type="SMART" id="SM00409">
    <property type="entry name" value="IG"/>
    <property type="match status" value="1"/>
</dbReference>
<dbReference type="SMART" id="SM00060">
    <property type="entry name" value="FN3"/>
    <property type="match status" value="1"/>
</dbReference>
<dbReference type="SUPFAM" id="SSF49265">
    <property type="entry name" value="Fibronectin type III"/>
    <property type="match status" value="1"/>
</dbReference>
<dbReference type="Pfam" id="PF00041">
    <property type="entry name" value="fn3"/>
    <property type="match status" value="1"/>
</dbReference>
<dbReference type="GeneTree" id="ENSGT01110000267173"/>
<evidence type="ECO:0000256" key="1">
    <source>
        <dbReference type="ARBA" id="ARBA00022737"/>
    </source>
</evidence>
<feature type="domain" description="Fibronectin type-III" evidence="4">
    <location>
        <begin position="7"/>
        <end position="103"/>
    </location>
</feature>
<dbReference type="InterPro" id="IPR003598">
    <property type="entry name" value="Ig_sub2"/>
</dbReference>
<evidence type="ECO:0008006" key="7">
    <source>
        <dbReference type="Google" id="ProtNLM"/>
    </source>
</evidence>
<name>A0A8C7GMC2_ONCKI</name>
<dbReference type="Gene3D" id="2.60.40.10">
    <property type="entry name" value="Immunoglobulins"/>
    <property type="match status" value="2"/>
</dbReference>
<evidence type="ECO:0000313" key="6">
    <source>
        <dbReference type="Proteomes" id="UP000694557"/>
    </source>
</evidence>
<keyword evidence="6" id="KW-1185">Reference proteome</keyword>
<organism evidence="5 6">
    <name type="scientific">Oncorhynchus kisutch</name>
    <name type="common">Coho salmon</name>
    <name type="synonym">Salmo kisutch</name>
    <dbReference type="NCBI Taxonomy" id="8019"/>
    <lineage>
        <taxon>Eukaryota</taxon>
        <taxon>Metazoa</taxon>
        <taxon>Chordata</taxon>
        <taxon>Craniata</taxon>
        <taxon>Vertebrata</taxon>
        <taxon>Euteleostomi</taxon>
        <taxon>Actinopterygii</taxon>
        <taxon>Neopterygii</taxon>
        <taxon>Teleostei</taxon>
        <taxon>Protacanthopterygii</taxon>
        <taxon>Salmoniformes</taxon>
        <taxon>Salmonidae</taxon>
        <taxon>Salmoninae</taxon>
        <taxon>Oncorhynchus</taxon>
    </lineage>
</organism>
<accession>A0A8C7GMC2</accession>
<dbReference type="InterPro" id="IPR003961">
    <property type="entry name" value="FN3_dom"/>
</dbReference>
<dbReference type="SUPFAM" id="SSF48726">
    <property type="entry name" value="Immunoglobulin"/>
    <property type="match status" value="1"/>
</dbReference>
<dbReference type="FunFam" id="2.60.40.10:FF:000002">
    <property type="entry name" value="Titin a"/>
    <property type="match status" value="1"/>
</dbReference>
<dbReference type="Pfam" id="PF07679">
    <property type="entry name" value="I-set"/>
    <property type="match status" value="1"/>
</dbReference>
<dbReference type="InterPro" id="IPR013098">
    <property type="entry name" value="Ig_I-set"/>
</dbReference>
<dbReference type="InterPro" id="IPR036179">
    <property type="entry name" value="Ig-like_dom_sf"/>
</dbReference>